<dbReference type="InterPro" id="IPR035919">
    <property type="entry name" value="EAL_sf"/>
</dbReference>
<reference evidence="5 6" key="1">
    <citation type="submission" date="2023-07" db="EMBL/GenBank/DDBJ databases">
        <title>Sorghum-associated microbial communities from plants grown in Nebraska, USA.</title>
        <authorList>
            <person name="Schachtman D."/>
        </authorList>
    </citation>
    <scope>NUCLEOTIDE SEQUENCE [LARGE SCALE GENOMIC DNA]</scope>
    <source>
        <strain evidence="5 6">BE190</strain>
    </source>
</reference>
<dbReference type="PROSITE" id="PS50887">
    <property type="entry name" value="GGDEF"/>
    <property type="match status" value="1"/>
</dbReference>
<dbReference type="InterPro" id="IPR029787">
    <property type="entry name" value="Nucleotide_cyclase"/>
</dbReference>
<accession>A0ABU1UZH3</accession>
<keyword evidence="2" id="KW-0812">Transmembrane</keyword>
<dbReference type="Proteomes" id="UP001253595">
    <property type="component" value="Unassembled WGS sequence"/>
</dbReference>
<dbReference type="InterPro" id="IPR001633">
    <property type="entry name" value="EAL_dom"/>
</dbReference>
<dbReference type="InterPro" id="IPR050706">
    <property type="entry name" value="Cyclic-di-GMP_PDE-like"/>
</dbReference>
<protein>
    <submittedName>
        <fullName evidence="5">Diguanylate cyclase (GGDEF)-like protein</fullName>
    </submittedName>
</protein>
<dbReference type="PROSITE" id="PS50883">
    <property type="entry name" value="EAL"/>
    <property type="match status" value="1"/>
</dbReference>
<name>A0ABU1UZH3_9GAMM</name>
<dbReference type="Gene3D" id="3.30.70.270">
    <property type="match status" value="1"/>
</dbReference>
<feature type="transmembrane region" description="Helical" evidence="2">
    <location>
        <begin position="186"/>
        <end position="203"/>
    </location>
</feature>
<evidence type="ECO:0000259" key="3">
    <source>
        <dbReference type="PROSITE" id="PS50883"/>
    </source>
</evidence>
<keyword evidence="2" id="KW-0472">Membrane</keyword>
<sequence>MPTNRFSGFPRRRASDQDTLIDAQLVELAYQNLPAMVAVNIAATLGVVFLLHAAGASGIRLWFGLVLLLSMLRLISWVLFKKYGSVANGLTASELTANGSRQYSATWMLLYTLGLLSAALIWVWLLYITFQSTASEVKFIVIVTISSLAGGATGITAPLKYAGRIYITILLVPSSIIIYSASNEYWVLSALAIVFWGAMIVNHRNNHRVLLKSLTLQLENKQLINNLQTLNADLEQRVHQRTEALKQIAHHDALTGLLNRPGLIDWMEKNLSAENPHEAAVLFLDLDRFKQINDALGHEIGDQVLRMIAHRFNDVCPSDAIVARWGGDEFLLITEQSTNARERADLIAHQLIEVATAQFKICDESLGVGLSVGMAYFPTDAADFQDVIHAADLTVAEVKRSGRGRSLIYDDIYAQTQKRRFDLGRALSEALKQNELTLAYQPVVNVLTGDVEALEVLSRWHHKTLGVIDPCEFINLAEETDRINALGDWVLYESCLKFSEWVPQGSAIKLAVNVSIKQLLTPGFSARVNSILIETDFSAKSLILEVTESLFGEEHLDATLKTVVTLREMGIDVYIDDFGTGYSSLSRLHEFPVTGIKIDRSFTAQVDSQGVVIIESAMLIAQRMNLKVIVEGVESISQLKKLSSLGVVAMQGYYFGRPSPIPHIESIKPIWCDVFLKE</sequence>
<dbReference type="Gene3D" id="3.20.20.450">
    <property type="entry name" value="EAL domain"/>
    <property type="match status" value="1"/>
</dbReference>
<dbReference type="PANTHER" id="PTHR33121:SF70">
    <property type="entry name" value="SIGNALING PROTEIN YKOW"/>
    <property type="match status" value="1"/>
</dbReference>
<dbReference type="Pfam" id="PF00563">
    <property type="entry name" value="EAL"/>
    <property type="match status" value="1"/>
</dbReference>
<comment type="caution">
    <text evidence="5">The sequence shown here is derived from an EMBL/GenBank/DDBJ whole genome shotgun (WGS) entry which is preliminary data.</text>
</comment>
<evidence type="ECO:0000256" key="1">
    <source>
        <dbReference type="SAM" id="Coils"/>
    </source>
</evidence>
<dbReference type="NCBIfam" id="TIGR00254">
    <property type="entry name" value="GGDEF"/>
    <property type="match status" value="1"/>
</dbReference>
<evidence type="ECO:0000313" key="5">
    <source>
        <dbReference type="EMBL" id="MDR7090603.1"/>
    </source>
</evidence>
<feature type="transmembrane region" description="Helical" evidence="2">
    <location>
        <begin position="61"/>
        <end position="80"/>
    </location>
</feature>
<dbReference type="Pfam" id="PF00990">
    <property type="entry name" value="GGDEF"/>
    <property type="match status" value="1"/>
</dbReference>
<dbReference type="RefSeq" id="WP_310073057.1">
    <property type="nucleotide sequence ID" value="NZ_JAVDVX010000004.1"/>
</dbReference>
<gene>
    <name evidence="5" type="ORF">J2X05_002627</name>
</gene>
<feature type="domain" description="GGDEF" evidence="4">
    <location>
        <begin position="277"/>
        <end position="411"/>
    </location>
</feature>
<evidence type="ECO:0000259" key="4">
    <source>
        <dbReference type="PROSITE" id="PS50887"/>
    </source>
</evidence>
<keyword evidence="6" id="KW-1185">Reference proteome</keyword>
<dbReference type="CDD" id="cd01949">
    <property type="entry name" value="GGDEF"/>
    <property type="match status" value="1"/>
</dbReference>
<dbReference type="EMBL" id="JAVDVX010000004">
    <property type="protein sequence ID" value="MDR7090603.1"/>
    <property type="molecule type" value="Genomic_DNA"/>
</dbReference>
<feature type="transmembrane region" description="Helical" evidence="2">
    <location>
        <begin position="35"/>
        <end position="54"/>
    </location>
</feature>
<keyword evidence="2" id="KW-1133">Transmembrane helix</keyword>
<dbReference type="InterPro" id="IPR043128">
    <property type="entry name" value="Rev_trsase/Diguanyl_cyclase"/>
</dbReference>
<dbReference type="SUPFAM" id="SSF141868">
    <property type="entry name" value="EAL domain-like"/>
    <property type="match status" value="1"/>
</dbReference>
<evidence type="ECO:0000313" key="6">
    <source>
        <dbReference type="Proteomes" id="UP001253595"/>
    </source>
</evidence>
<proteinExistence type="predicted"/>
<feature type="transmembrane region" description="Helical" evidence="2">
    <location>
        <begin position="161"/>
        <end position="179"/>
    </location>
</feature>
<feature type="coiled-coil region" evidence="1">
    <location>
        <begin position="213"/>
        <end position="244"/>
    </location>
</feature>
<feature type="transmembrane region" description="Helical" evidence="2">
    <location>
        <begin position="137"/>
        <end position="155"/>
    </location>
</feature>
<dbReference type="CDD" id="cd01948">
    <property type="entry name" value="EAL"/>
    <property type="match status" value="1"/>
</dbReference>
<keyword evidence="1" id="KW-0175">Coiled coil</keyword>
<dbReference type="SMART" id="SM00267">
    <property type="entry name" value="GGDEF"/>
    <property type="match status" value="1"/>
</dbReference>
<dbReference type="SMART" id="SM00052">
    <property type="entry name" value="EAL"/>
    <property type="match status" value="1"/>
</dbReference>
<feature type="transmembrane region" description="Helical" evidence="2">
    <location>
        <begin position="108"/>
        <end position="130"/>
    </location>
</feature>
<evidence type="ECO:0000256" key="2">
    <source>
        <dbReference type="SAM" id="Phobius"/>
    </source>
</evidence>
<organism evidence="5 6">
    <name type="scientific">Cellvibrio fibrivorans</name>
    <dbReference type="NCBI Taxonomy" id="126350"/>
    <lineage>
        <taxon>Bacteria</taxon>
        <taxon>Pseudomonadati</taxon>
        <taxon>Pseudomonadota</taxon>
        <taxon>Gammaproteobacteria</taxon>
        <taxon>Cellvibrionales</taxon>
        <taxon>Cellvibrionaceae</taxon>
        <taxon>Cellvibrio</taxon>
    </lineage>
</organism>
<dbReference type="InterPro" id="IPR000160">
    <property type="entry name" value="GGDEF_dom"/>
</dbReference>
<dbReference type="PANTHER" id="PTHR33121">
    <property type="entry name" value="CYCLIC DI-GMP PHOSPHODIESTERASE PDEF"/>
    <property type="match status" value="1"/>
</dbReference>
<dbReference type="SUPFAM" id="SSF55073">
    <property type="entry name" value="Nucleotide cyclase"/>
    <property type="match status" value="1"/>
</dbReference>
<feature type="domain" description="EAL" evidence="3">
    <location>
        <begin position="420"/>
        <end position="672"/>
    </location>
</feature>